<evidence type="ECO:0000259" key="11">
    <source>
        <dbReference type="Pfam" id="PF03033"/>
    </source>
</evidence>
<dbReference type="NCBIfam" id="TIGR01133">
    <property type="entry name" value="murG"/>
    <property type="match status" value="1"/>
</dbReference>
<feature type="binding site" evidence="10">
    <location>
        <begin position="12"/>
        <end position="14"/>
    </location>
    <ligand>
        <name>UDP-N-acetyl-alpha-D-glucosamine</name>
        <dbReference type="ChEBI" id="CHEBI:57705"/>
    </ligand>
</feature>
<evidence type="ECO:0000256" key="7">
    <source>
        <dbReference type="ARBA" id="ARBA00023136"/>
    </source>
</evidence>
<dbReference type="Proteomes" id="UP000054773">
    <property type="component" value="Unassembled WGS sequence"/>
</dbReference>
<dbReference type="RefSeq" id="WP_058527712.1">
    <property type="nucleotide sequence ID" value="NZ_CAAAHY010000035.1"/>
</dbReference>
<comment type="similarity">
    <text evidence="10">Belongs to the glycosyltransferase 28 family. MurG subfamily.</text>
</comment>
<comment type="pathway">
    <text evidence="10">Cell wall biogenesis; peptidoglycan biosynthesis.</text>
</comment>
<comment type="subcellular location">
    <subcellularLocation>
        <location evidence="10">Cell membrane</location>
        <topology evidence="10">Peripheral membrane protein</topology>
        <orientation evidence="10">Cytoplasmic side</orientation>
    </subcellularLocation>
</comment>
<dbReference type="EMBL" id="LNYA01000034">
    <property type="protein sequence ID" value="KTC94464.1"/>
    <property type="molecule type" value="Genomic_DNA"/>
</dbReference>
<dbReference type="NCBIfam" id="NF009102">
    <property type="entry name" value="PRK12446.1"/>
    <property type="match status" value="1"/>
</dbReference>
<comment type="catalytic activity">
    <reaction evidence="10">
        <text>di-trans,octa-cis-undecaprenyl diphospho-N-acetyl-alpha-D-muramoyl-L-alanyl-D-glutamyl-meso-2,6-diaminopimeloyl-D-alanyl-D-alanine + UDP-N-acetyl-alpha-D-glucosamine = di-trans,octa-cis-undecaprenyl diphospho-[N-acetyl-alpha-D-glucosaminyl-(1-&gt;4)]-N-acetyl-alpha-D-muramoyl-L-alanyl-D-glutamyl-meso-2,6-diaminopimeloyl-D-alanyl-D-alanine + UDP + H(+)</text>
        <dbReference type="Rhea" id="RHEA:31227"/>
        <dbReference type="ChEBI" id="CHEBI:15378"/>
        <dbReference type="ChEBI" id="CHEBI:57705"/>
        <dbReference type="ChEBI" id="CHEBI:58223"/>
        <dbReference type="ChEBI" id="CHEBI:61387"/>
        <dbReference type="ChEBI" id="CHEBI:61388"/>
        <dbReference type="EC" id="2.4.1.227"/>
    </reaction>
</comment>
<comment type="caution">
    <text evidence="13">The sequence shown here is derived from an EMBL/GenBank/DDBJ whole genome shotgun (WGS) entry which is preliminary data.</text>
</comment>
<sequence>MNAKIVLTGGGTAGHVTPNLAMIENLVEDGWQVDYIGSADGVEKQIIGKTNVPFHPIQSGKLRRYFSWQNFLDPFKILYGLFQSFRLLRRLDTDIVFSKGGFVAFPVVMAAWLNRIPVIAHESDMSPGLANRLCLPFVNKICVTFAPAKAHFKQQGKVVITGTPIRRQLFNGSRQRGLALCGFNDKQAILLVIGGSQGAQAINQAVREALPALSSNYQIIHLCGKGKVDETLQKVPGYFQLEYASEELADLFAAADVVVSRAGANALYEILALQKPHVLIPLSARVSRGDQIQNARYFKEQGISIVIPENELTTERLLMAIDEAEENQQDIIQRIKSLKIESATVKIMNLIKEQLHVESPETV</sequence>
<accession>A0A0W0TFZ4</accession>
<dbReference type="AlphaFoldDB" id="A0A0W0TFZ4"/>
<dbReference type="EC" id="2.4.1.227" evidence="10"/>
<feature type="domain" description="Glycosyl transferase family 28 C-terminal" evidence="12">
    <location>
        <begin position="190"/>
        <end position="341"/>
    </location>
</feature>
<dbReference type="Pfam" id="PF03033">
    <property type="entry name" value="Glyco_transf_28"/>
    <property type="match status" value="1"/>
</dbReference>
<feature type="binding site" evidence="10">
    <location>
        <position position="291"/>
    </location>
    <ligand>
        <name>UDP-N-acetyl-alpha-D-glucosamine</name>
        <dbReference type="ChEBI" id="CHEBI:57705"/>
    </ligand>
</feature>
<dbReference type="InterPro" id="IPR004276">
    <property type="entry name" value="GlycoTrans_28_N"/>
</dbReference>
<keyword evidence="7 10" id="KW-0472">Membrane</keyword>
<dbReference type="GO" id="GO:0009252">
    <property type="term" value="P:peptidoglycan biosynthetic process"/>
    <property type="evidence" value="ECO:0007669"/>
    <property type="project" value="UniProtKB-UniRule"/>
</dbReference>
<evidence type="ECO:0000256" key="4">
    <source>
        <dbReference type="ARBA" id="ARBA00022679"/>
    </source>
</evidence>
<dbReference type="PATRIC" id="fig|448.7.peg.2760"/>
<keyword evidence="9 10" id="KW-0961">Cell wall biogenesis/degradation</keyword>
<evidence type="ECO:0000313" key="13">
    <source>
        <dbReference type="EMBL" id="KTC94464.1"/>
    </source>
</evidence>
<comment type="caution">
    <text evidence="10">Lacks conserved residue(s) required for the propagation of feature annotation.</text>
</comment>
<keyword evidence="1 10" id="KW-1003">Cell membrane</keyword>
<evidence type="ECO:0000256" key="6">
    <source>
        <dbReference type="ARBA" id="ARBA00022984"/>
    </source>
</evidence>
<feature type="domain" description="Glycosyltransferase family 28 N-terminal" evidence="11">
    <location>
        <begin position="5"/>
        <end position="141"/>
    </location>
</feature>
<dbReference type="Pfam" id="PF04101">
    <property type="entry name" value="Glyco_tran_28_C"/>
    <property type="match status" value="1"/>
</dbReference>
<evidence type="ECO:0000313" key="14">
    <source>
        <dbReference type="Proteomes" id="UP000054773"/>
    </source>
</evidence>
<dbReference type="GO" id="GO:0008360">
    <property type="term" value="P:regulation of cell shape"/>
    <property type="evidence" value="ECO:0007669"/>
    <property type="project" value="UniProtKB-KW"/>
</dbReference>
<evidence type="ECO:0000256" key="10">
    <source>
        <dbReference type="HAMAP-Rule" id="MF_00033"/>
    </source>
</evidence>
<name>A0A0W0TFZ4_LEGER</name>
<dbReference type="InterPro" id="IPR007235">
    <property type="entry name" value="Glyco_trans_28_C"/>
</dbReference>
<dbReference type="SUPFAM" id="SSF53756">
    <property type="entry name" value="UDP-Glycosyltransferase/glycogen phosphorylase"/>
    <property type="match status" value="1"/>
</dbReference>
<dbReference type="Gene3D" id="3.40.50.2000">
    <property type="entry name" value="Glycogen Phosphorylase B"/>
    <property type="match status" value="2"/>
</dbReference>
<organism evidence="13 14">
    <name type="scientific">Legionella erythra</name>
    <dbReference type="NCBI Taxonomy" id="448"/>
    <lineage>
        <taxon>Bacteria</taxon>
        <taxon>Pseudomonadati</taxon>
        <taxon>Pseudomonadota</taxon>
        <taxon>Gammaproteobacteria</taxon>
        <taxon>Legionellales</taxon>
        <taxon>Legionellaceae</taxon>
        <taxon>Legionella</taxon>
    </lineage>
</organism>
<protein>
    <recommendedName>
        <fullName evidence="10">UDP-N-acetylglucosamine--N-acetylmuramyl-(pentapeptide) pyrophosphoryl-undecaprenol N-acetylglucosamine transferase</fullName>
        <ecNumber evidence="10">2.4.1.227</ecNumber>
    </recommendedName>
    <alternativeName>
        <fullName evidence="10">Undecaprenyl-PP-MurNAc-pentapeptide-UDPGlcNAc GlcNAc transferase</fullName>
    </alternativeName>
</protein>
<keyword evidence="8 10" id="KW-0131">Cell cycle</keyword>
<keyword evidence="2 10" id="KW-0132">Cell division</keyword>
<reference evidence="13 14" key="1">
    <citation type="submission" date="2015-11" db="EMBL/GenBank/DDBJ databases">
        <title>Genomic analysis of 38 Legionella species identifies large and diverse effector repertoires.</title>
        <authorList>
            <person name="Burstein D."/>
            <person name="Amaro F."/>
            <person name="Zusman T."/>
            <person name="Lifshitz Z."/>
            <person name="Cohen O."/>
            <person name="Gilbert J.A."/>
            <person name="Pupko T."/>
            <person name="Shuman H.A."/>
            <person name="Segal G."/>
        </authorList>
    </citation>
    <scope>NUCLEOTIDE SEQUENCE [LARGE SCALE GENOMIC DNA]</scope>
    <source>
        <strain evidence="13 14">SE-32A-C8</strain>
    </source>
</reference>
<dbReference type="PANTHER" id="PTHR21015:SF27">
    <property type="entry name" value="UDP-N-ACETYLGLUCOSAMINE--N-ACETYLMURAMYL-(PENTAPEPTIDE) PYROPHOSPHORYL-UNDECAPRENOL N-ACETYLGLUCOSAMINE TRANSFERASE"/>
    <property type="match status" value="1"/>
</dbReference>
<dbReference type="GO" id="GO:0050511">
    <property type="term" value="F:undecaprenyldiphospho-muramoylpentapeptide beta-N-acetylglucosaminyltransferase activity"/>
    <property type="evidence" value="ECO:0007669"/>
    <property type="project" value="UniProtKB-UniRule"/>
</dbReference>
<dbReference type="STRING" id="448.Lery_2631"/>
<dbReference type="OrthoDB" id="9808936at2"/>
<dbReference type="GO" id="GO:0071555">
    <property type="term" value="P:cell wall organization"/>
    <property type="evidence" value="ECO:0007669"/>
    <property type="project" value="UniProtKB-KW"/>
</dbReference>
<evidence type="ECO:0000256" key="3">
    <source>
        <dbReference type="ARBA" id="ARBA00022676"/>
    </source>
</evidence>
<keyword evidence="6 10" id="KW-0573">Peptidoglycan synthesis</keyword>
<dbReference type="PANTHER" id="PTHR21015">
    <property type="entry name" value="UDP-N-ACETYLGLUCOSAMINE--N-ACETYLMURAMYL-(PENTAPEPTIDE) PYROPHOSPHORYL-UNDECAPRENOL N-ACETYLGLUCOSAMINE TRANSFERASE 1"/>
    <property type="match status" value="1"/>
</dbReference>
<dbReference type="GO" id="GO:0051301">
    <property type="term" value="P:cell division"/>
    <property type="evidence" value="ECO:0007669"/>
    <property type="project" value="UniProtKB-KW"/>
</dbReference>
<comment type="function">
    <text evidence="10">Cell wall formation. Catalyzes the transfer of a GlcNAc subunit on undecaprenyl-pyrophosphoryl-MurNAc-pentapeptide (lipid intermediate I) to form undecaprenyl-pyrophosphoryl-MurNAc-(pentapeptide)GlcNAc (lipid intermediate II).</text>
</comment>
<keyword evidence="3 10" id="KW-0328">Glycosyltransferase</keyword>
<evidence type="ECO:0000256" key="2">
    <source>
        <dbReference type="ARBA" id="ARBA00022618"/>
    </source>
</evidence>
<evidence type="ECO:0000256" key="5">
    <source>
        <dbReference type="ARBA" id="ARBA00022960"/>
    </source>
</evidence>
<keyword evidence="14" id="KW-1185">Reference proteome</keyword>
<dbReference type="UniPathway" id="UPA00219"/>
<feature type="binding site" evidence="10">
    <location>
        <position position="196"/>
    </location>
    <ligand>
        <name>UDP-N-acetyl-alpha-D-glucosamine</name>
        <dbReference type="ChEBI" id="CHEBI:57705"/>
    </ligand>
</feature>
<dbReference type="HAMAP" id="MF_00033">
    <property type="entry name" value="MurG"/>
    <property type="match status" value="1"/>
</dbReference>
<gene>
    <name evidence="10 13" type="primary">murG</name>
    <name evidence="13" type="ORF">Lery_2631</name>
</gene>
<proteinExistence type="inferred from homology"/>
<dbReference type="InterPro" id="IPR006009">
    <property type="entry name" value="GlcNAc_MurG"/>
</dbReference>
<evidence type="ECO:0000259" key="12">
    <source>
        <dbReference type="Pfam" id="PF04101"/>
    </source>
</evidence>
<dbReference type="GO" id="GO:0005975">
    <property type="term" value="P:carbohydrate metabolic process"/>
    <property type="evidence" value="ECO:0007669"/>
    <property type="project" value="InterPro"/>
</dbReference>
<evidence type="ECO:0000256" key="1">
    <source>
        <dbReference type="ARBA" id="ARBA00022475"/>
    </source>
</evidence>
<dbReference type="CDD" id="cd03785">
    <property type="entry name" value="GT28_MurG"/>
    <property type="match status" value="1"/>
</dbReference>
<evidence type="ECO:0000256" key="8">
    <source>
        <dbReference type="ARBA" id="ARBA00023306"/>
    </source>
</evidence>
<evidence type="ECO:0000256" key="9">
    <source>
        <dbReference type="ARBA" id="ARBA00023316"/>
    </source>
</evidence>
<dbReference type="GO" id="GO:0005886">
    <property type="term" value="C:plasma membrane"/>
    <property type="evidence" value="ECO:0007669"/>
    <property type="project" value="UniProtKB-SubCell"/>
</dbReference>
<feature type="binding site" evidence="10">
    <location>
        <position position="166"/>
    </location>
    <ligand>
        <name>UDP-N-acetyl-alpha-D-glucosamine</name>
        <dbReference type="ChEBI" id="CHEBI:57705"/>
    </ligand>
</feature>
<keyword evidence="4 10" id="KW-0808">Transferase</keyword>
<dbReference type="GO" id="GO:0051991">
    <property type="term" value="F:UDP-N-acetyl-D-glucosamine:N-acetylmuramoyl-L-alanyl-D-glutamyl-meso-2,6-diaminopimelyl-D-alanyl-D-alanine-diphosphoundecaprenol 4-beta-N-acetylglucosaminlytransferase activity"/>
    <property type="evidence" value="ECO:0007669"/>
    <property type="project" value="RHEA"/>
</dbReference>
<keyword evidence="5 10" id="KW-0133">Cell shape</keyword>